<dbReference type="CDD" id="cd22382">
    <property type="entry name" value="KH-I_SF1"/>
    <property type="match status" value="1"/>
</dbReference>
<evidence type="ECO:0000256" key="16">
    <source>
        <dbReference type="ARBA" id="ARBA00055181"/>
    </source>
</evidence>
<keyword evidence="13" id="KW-0804">Transcription</keyword>
<dbReference type="GO" id="GO:0008270">
    <property type="term" value="F:zinc ion binding"/>
    <property type="evidence" value="ECO:0007669"/>
    <property type="project" value="UniProtKB-UniRule"/>
</dbReference>
<proteinExistence type="inferred from homology"/>
<sequence>MCPIPVFSFFQFPKITINQDILFSIYCRPSKFEPFEIEILYFIIFILCKNSIFIWTKTEKQNAQQRLSRKRKSRWQDTEDDSVLSGLPTVIPPGLTKAQEEQYIMQLQIEEITRRLRSGELGIPQRAEDRSPSPEPIYGPDGKRTNTREIRVRKKLEEERHKLILIVMKTNPEYKPPFDYKPTNIKVSEKIVIPQEDYPLLNFVGLLIGPRGNTLKTLEKETGATIIIRGKGSVKEGKLGTKNGIPLPGQDEPLHAYVTSTNPDSVKKAIERIKEIIKEGIAIPDGDNDLRRQQLRELALLNGTLREGDALSKLKQLQQAQSIVTNTILCTVCGGAGHIAPDCKQKRLVDWLVDWLIVCLID</sequence>
<evidence type="ECO:0000256" key="5">
    <source>
        <dbReference type="ARBA" id="ARBA00022664"/>
    </source>
</evidence>
<keyword evidence="24" id="KW-1185">Reference proteome</keyword>
<dbReference type="OMA" id="INLICRI"/>
<protein>
    <recommendedName>
        <fullName evidence="19">Branchpoint-bridging protein</fullName>
    </recommendedName>
</protein>
<dbReference type="GO" id="GO:0005654">
    <property type="term" value="C:nucleoplasm"/>
    <property type="evidence" value="ECO:0007669"/>
    <property type="project" value="UniProtKB-ARBA"/>
</dbReference>
<evidence type="ECO:0000256" key="12">
    <source>
        <dbReference type="ARBA" id="ARBA00023015"/>
    </source>
</evidence>
<dbReference type="GO" id="GO:0003729">
    <property type="term" value="F:mRNA binding"/>
    <property type="evidence" value="ECO:0000318"/>
    <property type="project" value="GO_Central"/>
</dbReference>
<evidence type="ECO:0000313" key="22">
    <source>
        <dbReference type="EMBL" id="ESO11505.1"/>
    </source>
</evidence>
<feature type="region of interest" description="Disordered" evidence="20">
    <location>
        <begin position="123"/>
        <end position="146"/>
    </location>
</feature>
<dbReference type="SMART" id="SM00322">
    <property type="entry name" value="KH"/>
    <property type="match status" value="1"/>
</dbReference>
<dbReference type="InterPro" id="IPR036612">
    <property type="entry name" value="KH_dom_type_1_sf"/>
</dbReference>
<dbReference type="CTD" id="20214608"/>
<dbReference type="EnsemblMetazoa" id="HelroT71408">
    <property type="protein sequence ID" value="HelroP71408"/>
    <property type="gene ID" value="HelroG71408"/>
</dbReference>
<dbReference type="InterPro" id="IPR055256">
    <property type="entry name" value="KH_1_KHDC4/BBP-like"/>
</dbReference>
<keyword evidence="12" id="KW-0805">Transcription regulation</keyword>
<keyword evidence="3" id="KW-0678">Repressor</keyword>
<evidence type="ECO:0000256" key="19">
    <source>
        <dbReference type="RuleBase" id="RU367126"/>
    </source>
</evidence>
<keyword evidence="4" id="KW-0597">Phosphoprotein</keyword>
<dbReference type="FunFam" id="3.30.1370.10:FF:000016">
    <property type="entry name" value="Putative splicing factor 1"/>
    <property type="match status" value="1"/>
</dbReference>
<keyword evidence="10 18" id="KW-0694">RNA-binding</keyword>
<dbReference type="InParanoid" id="T1G0L0"/>
<dbReference type="OrthoDB" id="10021397at2759"/>
<dbReference type="Pfam" id="PF22675">
    <property type="entry name" value="KH-I_KHDC4-BBP"/>
    <property type="match status" value="1"/>
</dbReference>
<dbReference type="EMBL" id="KB095812">
    <property type="protein sequence ID" value="ESO11505.1"/>
    <property type="molecule type" value="Genomic_DNA"/>
</dbReference>
<evidence type="ECO:0000256" key="18">
    <source>
        <dbReference type="PROSITE-ProRule" id="PRU00117"/>
    </source>
</evidence>
<dbReference type="PROSITE" id="PS50084">
    <property type="entry name" value="KH_TYPE_1"/>
    <property type="match status" value="1"/>
</dbReference>
<accession>T1G0L0</accession>
<evidence type="ECO:0000313" key="23">
    <source>
        <dbReference type="EnsemblMetazoa" id="HelroP71408"/>
    </source>
</evidence>
<keyword evidence="11" id="KW-0007">Acetylation</keyword>
<feature type="domain" description="CCHC-type" evidence="21">
    <location>
        <begin position="330"/>
        <end position="345"/>
    </location>
</feature>
<dbReference type="SUPFAM" id="SSF54791">
    <property type="entry name" value="Eukaryotic type KH-domain (KH-domain type I)"/>
    <property type="match status" value="1"/>
</dbReference>
<comment type="subcellular location">
    <subcellularLocation>
        <location evidence="1 19">Nucleus</location>
    </subcellularLocation>
</comment>
<dbReference type="PANTHER" id="PTHR11208:SF45">
    <property type="entry name" value="SPLICING FACTOR 1"/>
    <property type="match status" value="1"/>
</dbReference>
<dbReference type="GO" id="GO:0080090">
    <property type="term" value="P:regulation of primary metabolic process"/>
    <property type="evidence" value="ECO:0007669"/>
    <property type="project" value="UniProtKB-ARBA"/>
</dbReference>
<dbReference type="InterPro" id="IPR047086">
    <property type="entry name" value="SF1-HH_sf"/>
</dbReference>
<keyword evidence="8 17" id="KW-0863">Zinc-finger</keyword>
<evidence type="ECO:0000313" key="24">
    <source>
        <dbReference type="Proteomes" id="UP000015101"/>
    </source>
</evidence>
<dbReference type="InterPro" id="IPR004087">
    <property type="entry name" value="KH_dom"/>
</dbReference>
<keyword evidence="9 19" id="KW-0862">Zinc</keyword>
<evidence type="ECO:0000256" key="11">
    <source>
        <dbReference type="ARBA" id="ARBA00022990"/>
    </source>
</evidence>
<evidence type="ECO:0000256" key="14">
    <source>
        <dbReference type="ARBA" id="ARBA00023187"/>
    </source>
</evidence>
<name>T1G0L0_HELRO</name>
<keyword evidence="6 19" id="KW-0479">Metal-binding</keyword>
<dbReference type="SMART" id="SM00343">
    <property type="entry name" value="ZnF_C2HC"/>
    <property type="match status" value="1"/>
</dbReference>
<evidence type="ECO:0000256" key="13">
    <source>
        <dbReference type="ARBA" id="ARBA00023163"/>
    </source>
</evidence>
<keyword evidence="14 19" id="KW-0508">mRNA splicing</keyword>
<comment type="function">
    <text evidence="16">Necessary for the ATP-dependent first step of spliceosome assembly. Binds to the intron branch point sequence (BPS) 5'-UACUAAC-3' of the pre-mRNA. May act as transcription repressor.</text>
</comment>
<evidence type="ECO:0000256" key="17">
    <source>
        <dbReference type="PROSITE-ProRule" id="PRU00047"/>
    </source>
</evidence>
<keyword evidence="15 19" id="KW-0539">Nucleus</keyword>
<comment type="function">
    <text evidence="19">Necessary for the splicing of pre-mRNA. Has a role in the recognition of the branch site (5'-UACUAAC-3'), the pyrimidine tract and the 3'-splice site at the 3'-end of introns.</text>
</comment>
<evidence type="ECO:0000256" key="7">
    <source>
        <dbReference type="ARBA" id="ARBA00022728"/>
    </source>
</evidence>
<feature type="region of interest" description="Disordered" evidence="20">
    <location>
        <begin position="66"/>
        <end position="93"/>
    </location>
</feature>
<evidence type="ECO:0000256" key="2">
    <source>
        <dbReference type="ARBA" id="ARBA00010382"/>
    </source>
</evidence>
<dbReference type="GeneID" id="20214608"/>
<dbReference type="eggNOG" id="KOG0119">
    <property type="taxonomic scope" value="Eukaryota"/>
</dbReference>
<evidence type="ECO:0000256" key="9">
    <source>
        <dbReference type="ARBA" id="ARBA00022833"/>
    </source>
</evidence>
<dbReference type="HOGENOM" id="CLU_016864_1_0_1"/>
<dbReference type="InterPro" id="IPR001878">
    <property type="entry name" value="Znf_CCHC"/>
</dbReference>
<dbReference type="GO" id="GO:0045292">
    <property type="term" value="P:mRNA cis splicing, via spliceosome"/>
    <property type="evidence" value="ECO:0000318"/>
    <property type="project" value="GO_Central"/>
</dbReference>
<evidence type="ECO:0000256" key="6">
    <source>
        <dbReference type="ARBA" id="ARBA00022723"/>
    </source>
</evidence>
<dbReference type="PROSITE" id="PS50158">
    <property type="entry name" value="ZF_CCHC"/>
    <property type="match status" value="1"/>
</dbReference>
<dbReference type="Proteomes" id="UP000015101">
    <property type="component" value="Unassembled WGS sequence"/>
</dbReference>
<evidence type="ECO:0000256" key="1">
    <source>
        <dbReference type="ARBA" id="ARBA00004123"/>
    </source>
</evidence>
<dbReference type="GO" id="GO:0005634">
    <property type="term" value="C:nucleus"/>
    <property type="evidence" value="ECO:0000318"/>
    <property type="project" value="GO_Central"/>
</dbReference>
<keyword evidence="7 19" id="KW-0747">Spliceosome</keyword>
<evidence type="ECO:0000256" key="8">
    <source>
        <dbReference type="ARBA" id="ARBA00022771"/>
    </source>
</evidence>
<comment type="similarity">
    <text evidence="2 19">Belongs to the BBP/SF1 family.</text>
</comment>
<reference evidence="24" key="1">
    <citation type="submission" date="2012-12" db="EMBL/GenBank/DDBJ databases">
        <authorList>
            <person name="Hellsten U."/>
            <person name="Grimwood J."/>
            <person name="Chapman J.A."/>
            <person name="Shapiro H."/>
            <person name="Aerts A."/>
            <person name="Otillar R.P."/>
            <person name="Terry A.Y."/>
            <person name="Boore J.L."/>
            <person name="Simakov O."/>
            <person name="Marletaz F."/>
            <person name="Cho S.-J."/>
            <person name="Edsinger-Gonzales E."/>
            <person name="Havlak P."/>
            <person name="Kuo D.-H."/>
            <person name="Larsson T."/>
            <person name="Lv J."/>
            <person name="Arendt D."/>
            <person name="Savage R."/>
            <person name="Osoegawa K."/>
            <person name="de Jong P."/>
            <person name="Lindberg D.R."/>
            <person name="Seaver E.C."/>
            <person name="Weisblat D.A."/>
            <person name="Putnam N.H."/>
            <person name="Grigoriev I.V."/>
            <person name="Rokhsar D.S."/>
        </authorList>
    </citation>
    <scope>NUCLEOTIDE SEQUENCE</scope>
</reference>
<dbReference type="InterPro" id="IPR045071">
    <property type="entry name" value="BBP-like"/>
</dbReference>
<keyword evidence="5 19" id="KW-0507">mRNA processing</keyword>
<dbReference type="RefSeq" id="XP_009009993.1">
    <property type="nucleotide sequence ID" value="XM_009011745.1"/>
</dbReference>
<dbReference type="InterPro" id="IPR032570">
    <property type="entry name" value="SF1-HH"/>
</dbReference>
<evidence type="ECO:0000256" key="20">
    <source>
        <dbReference type="SAM" id="MobiDB-lite"/>
    </source>
</evidence>
<dbReference type="Pfam" id="PF16275">
    <property type="entry name" value="SF1-HH"/>
    <property type="match status" value="1"/>
</dbReference>
<gene>
    <name evidence="23" type="primary">20214608</name>
    <name evidence="22" type="ORF">HELRODRAFT_71408</name>
</gene>
<dbReference type="PANTHER" id="PTHR11208">
    <property type="entry name" value="RNA-BINDING PROTEIN RELATED"/>
    <property type="match status" value="1"/>
</dbReference>
<evidence type="ECO:0000256" key="10">
    <source>
        <dbReference type="ARBA" id="ARBA00022884"/>
    </source>
</evidence>
<dbReference type="STRING" id="6412.T1G0L0"/>
<reference evidence="23" key="3">
    <citation type="submission" date="2015-06" db="UniProtKB">
        <authorList>
            <consortium name="EnsemblMetazoa"/>
        </authorList>
    </citation>
    <scope>IDENTIFICATION</scope>
</reference>
<evidence type="ECO:0000256" key="15">
    <source>
        <dbReference type="ARBA" id="ARBA00023242"/>
    </source>
</evidence>
<dbReference type="Gene3D" id="3.30.1370.10">
    <property type="entry name" value="K Homology domain, type 1"/>
    <property type="match status" value="1"/>
</dbReference>
<dbReference type="GO" id="GO:0045131">
    <property type="term" value="F:pre-mRNA branch point binding"/>
    <property type="evidence" value="ECO:0007669"/>
    <property type="project" value="UniProtKB-UniRule"/>
</dbReference>
<evidence type="ECO:0000256" key="3">
    <source>
        <dbReference type="ARBA" id="ARBA00022491"/>
    </source>
</evidence>
<dbReference type="KEGG" id="hro:HELRODRAFT_71408"/>
<dbReference type="AlphaFoldDB" id="T1G0L0"/>
<dbReference type="EMBL" id="AMQM01002436">
    <property type="status" value="NOT_ANNOTATED_CDS"/>
    <property type="molecule type" value="Genomic_DNA"/>
</dbReference>
<dbReference type="Gene3D" id="6.10.140.1790">
    <property type="match status" value="1"/>
</dbReference>
<dbReference type="GO" id="GO:0005681">
    <property type="term" value="C:spliceosomal complex"/>
    <property type="evidence" value="ECO:0007669"/>
    <property type="project" value="UniProtKB-KW"/>
</dbReference>
<reference evidence="22 24" key="2">
    <citation type="journal article" date="2013" name="Nature">
        <title>Insights into bilaterian evolution from three spiralian genomes.</title>
        <authorList>
            <person name="Simakov O."/>
            <person name="Marletaz F."/>
            <person name="Cho S.J."/>
            <person name="Edsinger-Gonzales E."/>
            <person name="Havlak P."/>
            <person name="Hellsten U."/>
            <person name="Kuo D.H."/>
            <person name="Larsson T."/>
            <person name="Lv J."/>
            <person name="Arendt D."/>
            <person name="Savage R."/>
            <person name="Osoegawa K."/>
            <person name="de Jong P."/>
            <person name="Grimwood J."/>
            <person name="Chapman J.A."/>
            <person name="Shapiro H."/>
            <person name="Aerts A."/>
            <person name="Otillar R.P."/>
            <person name="Terry A.Y."/>
            <person name="Boore J.L."/>
            <person name="Grigoriev I.V."/>
            <person name="Lindberg D.R."/>
            <person name="Seaver E.C."/>
            <person name="Weisblat D.A."/>
            <person name="Putnam N.H."/>
            <person name="Rokhsar D.S."/>
        </authorList>
    </citation>
    <scope>NUCLEOTIDE SEQUENCE</scope>
</reference>
<evidence type="ECO:0000256" key="4">
    <source>
        <dbReference type="ARBA" id="ARBA00022553"/>
    </source>
</evidence>
<evidence type="ECO:0000259" key="21">
    <source>
        <dbReference type="PROSITE" id="PS50158"/>
    </source>
</evidence>
<organism evidence="23 24">
    <name type="scientific">Helobdella robusta</name>
    <name type="common">Californian leech</name>
    <dbReference type="NCBI Taxonomy" id="6412"/>
    <lineage>
        <taxon>Eukaryota</taxon>
        <taxon>Metazoa</taxon>
        <taxon>Spiralia</taxon>
        <taxon>Lophotrochozoa</taxon>
        <taxon>Annelida</taxon>
        <taxon>Clitellata</taxon>
        <taxon>Hirudinea</taxon>
        <taxon>Rhynchobdellida</taxon>
        <taxon>Glossiphoniidae</taxon>
        <taxon>Helobdella</taxon>
    </lineage>
</organism>